<organism evidence="1 2">
    <name type="scientific">Pseudomonas fluorescens</name>
    <dbReference type="NCBI Taxonomy" id="294"/>
    <lineage>
        <taxon>Bacteria</taxon>
        <taxon>Pseudomonadati</taxon>
        <taxon>Pseudomonadota</taxon>
        <taxon>Gammaproteobacteria</taxon>
        <taxon>Pseudomonadales</taxon>
        <taxon>Pseudomonadaceae</taxon>
        <taxon>Pseudomonas</taxon>
    </lineage>
</organism>
<dbReference type="Proteomes" id="UP000032210">
    <property type="component" value="Unassembled WGS sequence"/>
</dbReference>
<name>A0A0D0TAQ5_PSEFL</name>
<reference evidence="1 2" key="1">
    <citation type="submission" date="2015-01" db="EMBL/GenBank/DDBJ databases">
        <title>Genome sequence of the beneficial rhizobacterium Pseudomonas fluorescens 2-79.</title>
        <authorList>
            <person name="Thuermer A."/>
            <person name="Daniel R."/>
        </authorList>
    </citation>
    <scope>NUCLEOTIDE SEQUENCE [LARGE SCALE GENOMIC DNA]</scope>
    <source>
        <strain evidence="1 2">2-79</strain>
    </source>
</reference>
<dbReference type="EMBL" id="JXCQ01000041">
    <property type="protein sequence ID" value="KIR20686.1"/>
    <property type="molecule type" value="Genomic_DNA"/>
</dbReference>
<dbReference type="RefSeq" id="WP_043050186.1">
    <property type="nucleotide sequence ID" value="NZ_JXCQ01000041.1"/>
</dbReference>
<proteinExistence type="predicted"/>
<dbReference type="AlphaFoldDB" id="A0A0D0TAQ5"/>
<dbReference type="PATRIC" id="fig|294.125.peg.4010"/>
<protein>
    <submittedName>
        <fullName evidence="1">Uncharacterized protein</fullName>
    </submittedName>
</protein>
<evidence type="ECO:0000313" key="1">
    <source>
        <dbReference type="EMBL" id="KIR20686.1"/>
    </source>
</evidence>
<accession>A0A0D0TAQ5</accession>
<comment type="caution">
    <text evidence="1">The sequence shown here is derived from an EMBL/GenBank/DDBJ whole genome shotgun (WGS) entry which is preliminary data.</text>
</comment>
<sequence length="93" mass="9905">MSYDYEGSASVVTASRHLGTGSDECLNDSVDIHMSSSGKPTVVHLAFDTPLEWPGHPNFVTVNLPDGTSVSGVIVEIQRPTDGPGWVTFTVDD</sequence>
<evidence type="ECO:0000313" key="2">
    <source>
        <dbReference type="Proteomes" id="UP000032210"/>
    </source>
</evidence>
<gene>
    <name evidence="1" type="ORF">PFLU3_39090</name>
</gene>